<reference evidence="2 3" key="1">
    <citation type="submission" date="2016-10" db="EMBL/GenBank/DDBJ databases">
        <authorList>
            <person name="Varghese N."/>
            <person name="Submissions S."/>
        </authorList>
    </citation>
    <scope>NUCLEOTIDE SEQUENCE [LARGE SCALE GENOMIC DNA]</scope>
    <source>
        <strain evidence="2 3">DSM 13796</strain>
    </source>
</reference>
<dbReference type="InterPro" id="IPR051531">
    <property type="entry name" value="N-acetyltransferase"/>
</dbReference>
<proteinExistence type="predicted"/>
<dbReference type="PANTHER" id="PTHR43792:SF1">
    <property type="entry name" value="N-ACETYLTRANSFERASE DOMAIN-CONTAINING PROTEIN"/>
    <property type="match status" value="1"/>
</dbReference>
<name>A0A1I6BK89_9BACI</name>
<gene>
    <name evidence="2" type="ORF">SAMN02745910_03755</name>
</gene>
<dbReference type="Gene3D" id="3.40.630.30">
    <property type="match status" value="1"/>
</dbReference>
<comment type="caution">
    <text evidence="2">The sequence shown here is derived from an EMBL/GenBank/DDBJ whole genome shotgun (WGS) entry which is preliminary data.</text>
</comment>
<feature type="domain" description="N-acetyltransferase" evidence="1">
    <location>
        <begin position="10"/>
        <end position="164"/>
    </location>
</feature>
<keyword evidence="3" id="KW-1185">Reference proteome</keyword>
<dbReference type="PANTHER" id="PTHR43792">
    <property type="entry name" value="GNAT FAMILY, PUTATIVE (AFU_ORTHOLOGUE AFUA_3G00765)-RELATED-RELATED"/>
    <property type="match status" value="1"/>
</dbReference>
<sequence>MKLPKETTRLYFQPITAKHRSFLEILFKRSMLPFVNQNHHIEQCMNHIRNQYITFKIGLWAVHRKTDHKAIGVAGLLLNKINHNTVIELGYAIHPDYQGEGYATEAARSCCLFGFHVHRFPKIYARAHPDNKRSISVLQNLDFLCRQEIGEAEPSLLFESTSIM</sequence>
<dbReference type="PROSITE" id="PS51186">
    <property type="entry name" value="GNAT"/>
    <property type="match status" value="1"/>
</dbReference>
<organism evidence="2 3">
    <name type="scientific">Priestia endophytica DSM 13796</name>
    <dbReference type="NCBI Taxonomy" id="1121089"/>
    <lineage>
        <taxon>Bacteria</taxon>
        <taxon>Bacillati</taxon>
        <taxon>Bacillota</taxon>
        <taxon>Bacilli</taxon>
        <taxon>Bacillales</taxon>
        <taxon>Bacillaceae</taxon>
        <taxon>Priestia</taxon>
    </lineage>
</organism>
<dbReference type="GeneID" id="93712334"/>
<dbReference type="Proteomes" id="UP000182762">
    <property type="component" value="Unassembled WGS sequence"/>
</dbReference>
<protein>
    <submittedName>
        <fullName evidence="2">Acetyltransferase (GNAT) domain-containing protein</fullName>
    </submittedName>
</protein>
<evidence type="ECO:0000313" key="2">
    <source>
        <dbReference type="EMBL" id="SFQ81340.1"/>
    </source>
</evidence>
<dbReference type="RefSeq" id="WP_061805948.1">
    <property type="nucleotide sequence ID" value="NZ_FOXX01000010.1"/>
</dbReference>
<evidence type="ECO:0000259" key="1">
    <source>
        <dbReference type="PROSITE" id="PS51186"/>
    </source>
</evidence>
<dbReference type="InterPro" id="IPR016181">
    <property type="entry name" value="Acyl_CoA_acyltransferase"/>
</dbReference>
<dbReference type="Pfam" id="PF13302">
    <property type="entry name" value="Acetyltransf_3"/>
    <property type="match status" value="1"/>
</dbReference>
<accession>A0A1I6BK89</accession>
<dbReference type="InterPro" id="IPR000182">
    <property type="entry name" value="GNAT_dom"/>
</dbReference>
<dbReference type="EMBL" id="FOXX01000010">
    <property type="protein sequence ID" value="SFQ81340.1"/>
    <property type="molecule type" value="Genomic_DNA"/>
</dbReference>
<evidence type="ECO:0000313" key="3">
    <source>
        <dbReference type="Proteomes" id="UP000182762"/>
    </source>
</evidence>
<dbReference type="SUPFAM" id="SSF55729">
    <property type="entry name" value="Acyl-CoA N-acyltransferases (Nat)"/>
    <property type="match status" value="1"/>
</dbReference>